<reference evidence="1 2" key="1">
    <citation type="journal article" date="2008" name="J. Bacteriol.">
        <title>Genome sequence of a nephritogenic and highly transformable M49 strain of Streptococcus pyogenes.</title>
        <authorList>
            <person name="McShan W.M."/>
            <person name="Ferretti J.J."/>
            <person name="Karasawa T."/>
            <person name="Suvorov A.N."/>
            <person name="Lin S."/>
            <person name="Qin B."/>
            <person name="Jia H."/>
            <person name="Kenton S."/>
            <person name="Najar F."/>
            <person name="Wu H."/>
            <person name="Scott J."/>
            <person name="Roe B.A."/>
            <person name="Savic D.J."/>
        </authorList>
    </citation>
    <scope>NUCLEOTIDE SEQUENCE [LARGE SCALE GENOMIC DNA]</scope>
    <source>
        <strain evidence="1 2">NZ131</strain>
    </source>
</reference>
<dbReference type="AlphaFoldDB" id="A0A0H3BWZ3"/>
<evidence type="ECO:0000313" key="1">
    <source>
        <dbReference type="EMBL" id="ACI61085.1"/>
    </source>
</evidence>
<protein>
    <submittedName>
        <fullName evidence="1">Uncharacterized protein</fullName>
    </submittedName>
</protein>
<gene>
    <name evidence="1" type="ordered locus">Spy49_0772</name>
</gene>
<dbReference type="HOGENOM" id="CLU_1937003_0_0_9"/>
<sequence length="130" mass="15029">MNKRIKKKRKLETAVVMLVAENAMQAEAIKNQNKQIMELKSIVQRNALATNEELAAVKAATLDNQSVIKAIGDTVDYIKKNYKRKWGEIKFNRVEFDLFTNLNQSRSNTAFYCVQTLLMTLKATLFRRRT</sequence>
<name>A0A0H3BWZ3_STRPZ</name>
<dbReference type="KEGG" id="soz:Spy49_0772"/>
<dbReference type="EMBL" id="CP000829">
    <property type="protein sequence ID" value="ACI61085.1"/>
    <property type="molecule type" value="Genomic_DNA"/>
</dbReference>
<evidence type="ECO:0000313" key="2">
    <source>
        <dbReference type="Proteomes" id="UP000001039"/>
    </source>
</evidence>
<proteinExistence type="predicted"/>
<dbReference type="Proteomes" id="UP000001039">
    <property type="component" value="Chromosome"/>
</dbReference>
<accession>A0A0H3BWZ3</accession>
<organism evidence="1 2">
    <name type="scientific">Streptococcus pyogenes serotype M49 (strain NZ131)</name>
    <dbReference type="NCBI Taxonomy" id="471876"/>
    <lineage>
        <taxon>Bacteria</taxon>
        <taxon>Bacillati</taxon>
        <taxon>Bacillota</taxon>
        <taxon>Bacilli</taxon>
        <taxon>Lactobacillales</taxon>
        <taxon>Streptococcaceae</taxon>
        <taxon>Streptococcus</taxon>
    </lineage>
</organism>